<dbReference type="Proteomes" id="UP001196097">
    <property type="component" value="Chromosome"/>
</dbReference>
<keyword evidence="2" id="KW-1185">Reference proteome</keyword>
<proteinExistence type="predicted"/>
<name>A0ACD5IDT4_9PROT</name>
<evidence type="ECO:0000313" key="1">
    <source>
        <dbReference type="EMBL" id="XRP71990.1"/>
    </source>
</evidence>
<sequence>MPQRKSSRRIIPTAAALLIAAIAFGAWAFTGKGTPGTHSAAPVAGATSALATRSAAMPQSPIQRSDNTPATPEALPTALTNSASSGATLPLVNLSRALPGMGNDAETYASDLESSKLGHSFRAAGRANDQAIRAALKGGDTAKAARLQTQHEVWKKQQRTHALDTAEKAYAAGDWSSAVADYQQRIALGNNGNPQIWWHLANAIRNNGAPFEKDIAYAAYLAYERAIQQHKPDVAILLPALNLLRQTLAARGNHLGEIHLLEAMYRAYPADAQIAADLKKTVMTYGFQVQSVTPDANQFPTRTCVKFTAPLSEAPDFHASNWVTFSPARPHAAVVRENGGICITGLPAGSSTRMHIRAGLPAIAGAVMTAAKNVTLTLPNRSPSIISDTGRFIIPASLPPAVGFSSVNISRVKLQINRVPERALLAFVANHPLLNQDSDESTLNNQNSLTVWHGTAGIPHFTQNQLMHTILPLPKILQKPGLYAIQISPGDGTPNANGSLNTVQLVLRTNLAPTVWQGRNGLYVQMRRYTDASPWSGVKVELIAQDNDILQTVRTNSDGIAVFPKPILQGSGGQSPAALHIYGPGNEFTLFNLQGSPLNLSGRGISGRTALKPVSPFLWLDRGIYRPGETVHVAAIYRSAAGRPLDLPLHLIVRRPGGQVFLDTVPKLSDDDAIAVPVKLPLAAQDGNWSVSLATGVHESALAKETFTVSAFVPPTLAVELGNARAIPAGQQVQWPVHVRYLYGAPGAHLPGTARISLSSGSTPYPQWQHYHFGLHGEVFTAPVQEPALPETDATGLTQVPIDLKKMPDSTRFLEAHVAVSINEPSGRPVNSRITLPITPDRPLIGIESGFQDETVATGKIPVFHIAAVAPDGKARIMPVQIQVVRQSSEWNISLHNGVASWGYTYINHPVLTKDVTLPTGQPYALQLPVLDYGRYRLRVIEAHGGLAASSVIFYSGWQTSGNPGAPQRVSVRSGTAEYAAGSTADIHVSAPFSGPAVLVIANDKILKVKNFTLPKGGRTLHVQVRKDWGAGAYALVDVFRPASATEAPERAIGLTWLGLQPGRRAIPVRFTVDPVYRPRQTIRIPVKTRPGAYVTLAAVDKGILNLTQFPNPNPLHHFFGKRRLDISVFDDYGALLARPTGFEALLQNGAGANFGPAARPIPQKVVALFAGPVQANSDGIAELPLTVPEFNGELHLMAVTWKGDAVGAGDTNIIIRNRLIADLLLPRFLSPGDSVQATVMLQNLKLPAGMYHSQITATGPIRVGSNGRSGASLKPQAMRLLPVTLAGTGEGTAHLTLTVTGPAGYSLVRHWNMVVHSTQPPVSKNHNLTLAAGDQHALQPDTQGFIPGSTVSAVTLGNTMPFNPKAYVQALYQGWHCGSLLNAASKGFPLTVLKPPLITPRRAAKLQDYVNQVLNDQRYDGAFGLWSNNGDAQPWLTAFATEFLLRAQKAGAGVPQPTIDQALHWLGQEVENENHTAFDRIYAVYDLSLAGKPPAGAIRMLARHMDQISMPLALAQLGSALNTIGEPHQALKALQKAIKTQEPVSGDWWWGRSDWDTAFGSPLRDAWAVPAIIAQTGLMPDAVTKLRRDLPGAGLEPDDLTTQELAWALYADGVLGGEGQTVHVQWGNQVIQRTGPVVLPLTGPVTLRNLGNETLPVSLATTGVTLTPPPAATHGMEVSRAFYTLAGKPLKPESLPQNTVFVVVLKGAITDNLPHRALLDMGLPPGWELAGSVTPGKVHGLSWLHHLTAPEATAATDDRYEAAFQMAPKNNNAFNGNGVPDFKTAILLRAVTPGQYVLPGVTVSDLFHPSIFARTTGRKVAVTPPAS</sequence>
<protein>
    <submittedName>
        <fullName evidence="1">MG2 domain-containing protein</fullName>
    </submittedName>
</protein>
<organism evidence="1 2">
    <name type="scientific">Acidithiobacillus ferruginosus</name>
    <dbReference type="NCBI Taxonomy" id="3063951"/>
    <lineage>
        <taxon>Bacteria</taxon>
        <taxon>Pseudomonadati</taxon>
        <taxon>Pseudomonadota</taxon>
        <taxon>Acidithiobacillia</taxon>
        <taxon>Acidithiobacillales</taxon>
        <taxon>Acidithiobacillaceae</taxon>
        <taxon>Acidithiobacillus</taxon>
    </lineage>
</organism>
<accession>A0ACD5IDT4</accession>
<reference evidence="1 2" key="1">
    <citation type="journal article" date="2021" name="ISME J.">
        <title>Genomic evolution of the class Acidithiobacillia: deep-branching Proteobacteria living in extreme acidic conditions.</title>
        <authorList>
            <person name="Moya-Beltran A."/>
            <person name="Beard S."/>
            <person name="Rojas-Villalobos C."/>
            <person name="Issotta F."/>
            <person name="Gallardo Y."/>
            <person name="Ulloa R."/>
            <person name="Giaveno A."/>
            <person name="Degli Esposti M."/>
            <person name="Johnson D.B."/>
            <person name="Quatrini R."/>
        </authorList>
    </citation>
    <scope>NUCLEOTIDE SEQUENCE [LARGE SCALE GENOMIC DNA]</scope>
    <source>
        <strain evidence="1 2">CF3</strain>
    </source>
</reference>
<dbReference type="EMBL" id="CP130946">
    <property type="protein sequence ID" value="XRP71990.1"/>
    <property type="molecule type" value="Genomic_DNA"/>
</dbReference>
<evidence type="ECO:0000313" key="2">
    <source>
        <dbReference type="Proteomes" id="UP001196097"/>
    </source>
</evidence>
<gene>
    <name evidence="1" type="ORF">HF292_009235</name>
</gene>